<evidence type="ECO:0000256" key="2">
    <source>
        <dbReference type="ARBA" id="ARBA00022723"/>
    </source>
</evidence>
<feature type="binding site" evidence="9">
    <location>
        <position position="10"/>
    </location>
    <ligand>
        <name>Zn(2+)</name>
        <dbReference type="ChEBI" id="CHEBI:29105"/>
    </ligand>
</feature>
<comment type="cofactor">
    <cofactor evidence="9">
        <name>Zn(2+)</name>
        <dbReference type="ChEBI" id="CHEBI:29105"/>
    </cofactor>
    <text evidence="9">Binds 1 zinc ion per subunit.</text>
</comment>
<evidence type="ECO:0000313" key="12">
    <source>
        <dbReference type="EMBL" id="RZN59426.1"/>
    </source>
</evidence>
<feature type="zinc finger region" description="C4-type" evidence="9">
    <location>
        <begin position="10"/>
        <end position="40"/>
    </location>
</feature>
<dbReference type="NCBIfam" id="NF034186">
    <property type="entry name" value="PRK14891.1-1"/>
    <property type="match status" value="1"/>
</dbReference>
<evidence type="ECO:0000259" key="10">
    <source>
        <dbReference type="SMART" id="SM00746"/>
    </source>
</evidence>
<name>A0A429GG35_9CREN</name>
<dbReference type="InterPro" id="IPR038630">
    <property type="entry name" value="L24e/L24_sf"/>
</dbReference>
<keyword evidence="13" id="KW-1185">Reference proteome</keyword>
<feature type="binding site" evidence="9">
    <location>
        <position position="40"/>
    </location>
    <ligand>
        <name>Zn(2+)</name>
        <dbReference type="ChEBI" id="CHEBI:29105"/>
    </ligand>
</feature>
<dbReference type="GO" id="GO:0019843">
    <property type="term" value="F:rRNA binding"/>
    <property type="evidence" value="ECO:0007669"/>
    <property type="project" value="UniProtKB-UniRule"/>
</dbReference>
<comment type="similarity">
    <text evidence="1 9">Belongs to the eukaryotic ribosomal protein eL24 family.</text>
</comment>
<evidence type="ECO:0000313" key="14">
    <source>
        <dbReference type="Proteomes" id="UP000316217"/>
    </source>
</evidence>
<dbReference type="Gene3D" id="2.30.170.20">
    <property type="entry name" value="Ribosomal protein L24e"/>
    <property type="match status" value="1"/>
</dbReference>
<protein>
    <recommendedName>
        <fullName evidence="9">Large ribosomal subunit protein eL24</fullName>
    </recommendedName>
</protein>
<organism evidence="11 13">
    <name type="scientific">Candidatus Methanodesulfokora washburnensis</name>
    <dbReference type="NCBI Taxonomy" id="2478471"/>
    <lineage>
        <taxon>Archaea</taxon>
        <taxon>Thermoproteota</taxon>
        <taxon>Candidatus Korarchaeia</taxon>
        <taxon>Candidatus Korarchaeia incertae sedis</taxon>
        <taxon>Candidatus Methanodesulfokora</taxon>
    </lineage>
</organism>
<gene>
    <name evidence="9" type="primary">rpl24e</name>
    <name evidence="11" type="ORF">D6D85_13280</name>
    <name evidence="12" type="ORF">EF810_06715</name>
</gene>
<dbReference type="RefSeq" id="WP_125672433.1">
    <property type="nucleotide sequence ID" value="NZ_RCOS01000146.1"/>
</dbReference>
<reference evidence="11 13" key="1">
    <citation type="submission" date="2018-10" db="EMBL/GenBank/DDBJ databases">
        <title>Co-occurring genomic capacity for anaerobic methane metabolism and dissimilatory sulfite reduction discovered in the Korarchaeota.</title>
        <authorList>
            <person name="Mckay L.J."/>
            <person name="Dlakic M."/>
            <person name="Fields M.W."/>
            <person name="Delmont T.O."/>
            <person name="Eren A.M."/>
            <person name="Jay Z.J."/>
            <person name="Klingelsmith K.B."/>
            <person name="Rusch D.B."/>
            <person name="Inskeep W.P."/>
        </authorList>
    </citation>
    <scope>NUCLEOTIDE SEQUENCE [LARGE SCALE GENOMIC DNA]</scope>
    <source>
        <strain evidence="11 13">MDKW</strain>
    </source>
</reference>
<evidence type="ECO:0000256" key="7">
    <source>
        <dbReference type="ARBA" id="ARBA00022980"/>
    </source>
</evidence>
<dbReference type="EMBL" id="RXII01000105">
    <property type="protein sequence ID" value="RZN59426.1"/>
    <property type="molecule type" value="Genomic_DNA"/>
</dbReference>
<dbReference type="EMBL" id="RCOS01000146">
    <property type="protein sequence ID" value="RSN72594.1"/>
    <property type="molecule type" value="Genomic_DNA"/>
</dbReference>
<proteinExistence type="inferred from homology"/>
<dbReference type="Proteomes" id="UP000277582">
    <property type="component" value="Unassembled WGS sequence"/>
</dbReference>
<sequence>MSVSSLARKCKLCGRKIPPGTGIMYVRSDGSILFFCSSKCMKNMIKLGRNPKKLKWVAKSMSS</sequence>
<dbReference type="HAMAP" id="MF_00773">
    <property type="entry name" value="Ribosomal_eL24"/>
    <property type="match status" value="1"/>
</dbReference>
<comment type="caution">
    <text evidence="11">The sequence shown here is derived from an EMBL/GenBank/DDBJ whole genome shotgun (WGS) entry which is preliminary data.</text>
</comment>
<dbReference type="GO" id="GO:0008270">
    <property type="term" value="F:zinc ion binding"/>
    <property type="evidence" value="ECO:0007669"/>
    <property type="project" value="UniProtKB-UniRule"/>
</dbReference>
<evidence type="ECO:0000256" key="1">
    <source>
        <dbReference type="ARBA" id="ARBA00005647"/>
    </source>
</evidence>
<dbReference type="InterPro" id="IPR056366">
    <property type="entry name" value="Ribosomal_eL24"/>
</dbReference>
<keyword evidence="5 9" id="KW-0862">Zinc</keyword>
<dbReference type="InterPro" id="IPR055345">
    <property type="entry name" value="Ribosomal_eL24-rel_arc"/>
</dbReference>
<evidence type="ECO:0000256" key="3">
    <source>
        <dbReference type="ARBA" id="ARBA00022730"/>
    </source>
</evidence>
<dbReference type="InterPro" id="IPR011017">
    <property type="entry name" value="TRASH_dom"/>
</dbReference>
<accession>A0A429GG35</accession>
<keyword evidence="2 9" id="KW-0479">Metal-binding</keyword>
<keyword evidence="6 9" id="KW-0694">RNA-binding</keyword>
<reference evidence="12 14" key="2">
    <citation type="journal article" date="2019" name="Nat. Microbiol.">
        <title>Wide diversity of methane and short-chain alkane metabolisms in uncultured archaea.</title>
        <authorList>
            <person name="Borrel G."/>
            <person name="Adam P.S."/>
            <person name="McKay L.J."/>
            <person name="Chen L.X."/>
            <person name="Sierra-Garcia I.N."/>
            <person name="Sieber C.M."/>
            <person name="Letourneur Q."/>
            <person name="Ghozlane A."/>
            <person name="Andersen G.L."/>
            <person name="Li W.J."/>
            <person name="Hallam S.J."/>
            <person name="Muyzer G."/>
            <person name="de Oliveira V.M."/>
            <person name="Inskeep W.P."/>
            <person name="Banfield J.F."/>
            <person name="Gribaldo S."/>
        </authorList>
    </citation>
    <scope>NUCLEOTIDE SEQUENCE [LARGE SCALE GENOMIC DNA]</scope>
    <source>
        <strain evidence="12">NM4</strain>
    </source>
</reference>
<dbReference type="GO" id="GO:0003735">
    <property type="term" value="F:structural constituent of ribosome"/>
    <property type="evidence" value="ECO:0007669"/>
    <property type="project" value="InterPro"/>
</dbReference>
<comment type="function">
    <text evidence="9">Binds to the 23S rRNA.</text>
</comment>
<dbReference type="AlphaFoldDB" id="A0A429GG35"/>
<evidence type="ECO:0000256" key="5">
    <source>
        <dbReference type="ARBA" id="ARBA00022833"/>
    </source>
</evidence>
<feature type="domain" description="TRASH" evidence="10">
    <location>
        <begin position="10"/>
        <end position="48"/>
    </location>
</feature>
<feature type="binding site" evidence="9">
    <location>
        <position position="36"/>
    </location>
    <ligand>
        <name>Zn(2+)</name>
        <dbReference type="ChEBI" id="CHEBI:29105"/>
    </ligand>
</feature>
<dbReference type="CDD" id="cd00472">
    <property type="entry name" value="Ribosomal_L24e_L24"/>
    <property type="match status" value="1"/>
</dbReference>
<keyword evidence="7 9" id="KW-0689">Ribosomal protein</keyword>
<dbReference type="InterPro" id="IPR000988">
    <property type="entry name" value="Ribosomal_eL24-rel_N"/>
</dbReference>
<feature type="binding site" evidence="9">
    <location>
        <position position="13"/>
    </location>
    <ligand>
        <name>Zn(2+)</name>
        <dbReference type="ChEBI" id="CHEBI:29105"/>
    </ligand>
</feature>
<dbReference type="SMART" id="SM00746">
    <property type="entry name" value="TRASH"/>
    <property type="match status" value="1"/>
</dbReference>
<evidence type="ECO:0000256" key="4">
    <source>
        <dbReference type="ARBA" id="ARBA00022771"/>
    </source>
</evidence>
<keyword evidence="3 9" id="KW-0699">rRNA-binding</keyword>
<dbReference type="Proteomes" id="UP000316217">
    <property type="component" value="Unassembled WGS sequence"/>
</dbReference>
<evidence type="ECO:0000256" key="6">
    <source>
        <dbReference type="ARBA" id="ARBA00022884"/>
    </source>
</evidence>
<evidence type="ECO:0000256" key="8">
    <source>
        <dbReference type="ARBA" id="ARBA00023274"/>
    </source>
</evidence>
<dbReference type="Pfam" id="PF01246">
    <property type="entry name" value="Ribosomal_L24e"/>
    <property type="match status" value="1"/>
</dbReference>
<dbReference type="PANTHER" id="PTHR10792:SF1">
    <property type="entry name" value="RIBOSOMAL PROTEIN L24"/>
    <property type="match status" value="1"/>
</dbReference>
<dbReference type="SUPFAM" id="SSF57716">
    <property type="entry name" value="Glucocorticoid receptor-like (DNA-binding domain)"/>
    <property type="match status" value="1"/>
</dbReference>
<keyword evidence="8 9" id="KW-0687">Ribonucleoprotein</keyword>
<keyword evidence="4 9" id="KW-0863">Zinc-finger</keyword>
<evidence type="ECO:0000313" key="11">
    <source>
        <dbReference type="EMBL" id="RSN72594.1"/>
    </source>
</evidence>
<dbReference type="GO" id="GO:0005840">
    <property type="term" value="C:ribosome"/>
    <property type="evidence" value="ECO:0007669"/>
    <property type="project" value="UniProtKB-KW"/>
</dbReference>
<evidence type="ECO:0000313" key="13">
    <source>
        <dbReference type="Proteomes" id="UP000277582"/>
    </source>
</evidence>
<dbReference type="OrthoDB" id="55506at2157"/>
<comment type="subunit">
    <text evidence="9">Part of the 50S ribosomal subunit. Forms a cluster with proteins L3 and L14.</text>
</comment>
<dbReference type="PANTHER" id="PTHR10792">
    <property type="entry name" value="60S RIBOSOMAL PROTEIN L24"/>
    <property type="match status" value="1"/>
</dbReference>
<dbReference type="GO" id="GO:0006412">
    <property type="term" value="P:translation"/>
    <property type="evidence" value="ECO:0007669"/>
    <property type="project" value="UniProtKB-UniRule"/>
</dbReference>
<dbReference type="GO" id="GO:1990904">
    <property type="term" value="C:ribonucleoprotein complex"/>
    <property type="evidence" value="ECO:0007669"/>
    <property type="project" value="UniProtKB-KW"/>
</dbReference>
<evidence type="ECO:0000256" key="9">
    <source>
        <dbReference type="HAMAP-Rule" id="MF_00773"/>
    </source>
</evidence>